<evidence type="ECO:0000313" key="1">
    <source>
        <dbReference type="EMBL" id="VFU50528.1"/>
    </source>
</evidence>
<organism evidence="1">
    <name type="scientific">Salix viminalis</name>
    <name type="common">Common osier</name>
    <name type="synonym">Basket willow</name>
    <dbReference type="NCBI Taxonomy" id="40686"/>
    <lineage>
        <taxon>Eukaryota</taxon>
        <taxon>Viridiplantae</taxon>
        <taxon>Streptophyta</taxon>
        <taxon>Embryophyta</taxon>
        <taxon>Tracheophyta</taxon>
        <taxon>Spermatophyta</taxon>
        <taxon>Magnoliopsida</taxon>
        <taxon>eudicotyledons</taxon>
        <taxon>Gunneridae</taxon>
        <taxon>Pentapetalae</taxon>
        <taxon>rosids</taxon>
        <taxon>fabids</taxon>
        <taxon>Malpighiales</taxon>
        <taxon>Salicaceae</taxon>
        <taxon>Saliceae</taxon>
        <taxon>Salix</taxon>
    </lineage>
</organism>
<gene>
    <name evidence="1" type="ORF">SVIM_LOCUS337096</name>
</gene>
<dbReference type="AlphaFoldDB" id="A0A6N2M8R9"/>
<protein>
    <submittedName>
        <fullName evidence="1">Uncharacterized protein</fullName>
    </submittedName>
</protein>
<proteinExistence type="predicted"/>
<accession>A0A6N2M8R9</accession>
<reference evidence="1" key="1">
    <citation type="submission" date="2019-03" db="EMBL/GenBank/DDBJ databases">
        <authorList>
            <person name="Mank J."/>
            <person name="Almeida P."/>
        </authorList>
    </citation>
    <scope>NUCLEOTIDE SEQUENCE</scope>
    <source>
        <strain evidence="1">78183</strain>
    </source>
</reference>
<sequence>MLCLQILHRAENFHSKLDNFRLLCNMFPMSNPVFLSNRQKPDPLIHLLYTGQYPSPFHDETRIEPVWSA</sequence>
<dbReference type="EMBL" id="CAADRP010001730">
    <property type="protein sequence ID" value="VFU50528.1"/>
    <property type="molecule type" value="Genomic_DNA"/>
</dbReference>
<name>A0A6N2M8R9_SALVM</name>